<dbReference type="GO" id="GO:0004252">
    <property type="term" value="F:serine-type endopeptidase activity"/>
    <property type="evidence" value="ECO:0007669"/>
    <property type="project" value="UniProtKB-UniRule"/>
</dbReference>
<dbReference type="PANTHER" id="PTHR42881">
    <property type="entry name" value="PROLYL ENDOPEPTIDASE"/>
    <property type="match status" value="1"/>
</dbReference>
<dbReference type="EC" id="3.4.21.-" evidence="10"/>
<dbReference type="InterPro" id="IPR001375">
    <property type="entry name" value="Peptidase_S9_cat"/>
</dbReference>
<dbReference type="Pfam" id="PF02897">
    <property type="entry name" value="Peptidase_S9_N"/>
    <property type="match status" value="1"/>
</dbReference>
<evidence type="ECO:0000313" key="13">
    <source>
        <dbReference type="EMBL" id="KAK7870743.1"/>
    </source>
</evidence>
<name>A0AAN9VUZ7_9ORTH</name>
<dbReference type="PROSITE" id="PS00708">
    <property type="entry name" value="PRO_ENDOPEP_SER"/>
    <property type="match status" value="1"/>
</dbReference>
<dbReference type="GO" id="GO:0006508">
    <property type="term" value="P:proteolysis"/>
    <property type="evidence" value="ECO:0007669"/>
    <property type="project" value="UniProtKB-KW"/>
</dbReference>
<comment type="subcellular location">
    <subcellularLocation>
        <location evidence="2">Cytoplasm</location>
    </subcellularLocation>
</comment>
<dbReference type="Gene3D" id="3.40.50.1820">
    <property type="entry name" value="alpha/beta hydrolase"/>
    <property type="match status" value="1"/>
</dbReference>
<evidence type="ECO:0000256" key="3">
    <source>
        <dbReference type="ARBA" id="ARBA00005228"/>
    </source>
</evidence>
<evidence type="ECO:0000256" key="10">
    <source>
        <dbReference type="RuleBase" id="RU368024"/>
    </source>
</evidence>
<dbReference type="InterPro" id="IPR002471">
    <property type="entry name" value="Pept_S9_AS"/>
</dbReference>
<dbReference type="InterPro" id="IPR051167">
    <property type="entry name" value="Prolyl_oligopep/macrocyclase"/>
</dbReference>
<evidence type="ECO:0000256" key="1">
    <source>
        <dbReference type="ARBA" id="ARBA00001070"/>
    </source>
</evidence>
<keyword evidence="6 10" id="KW-0645">Protease</keyword>
<comment type="caution">
    <text evidence="13">The sequence shown here is derived from an EMBL/GenBank/DDBJ whole genome shotgun (WGS) entry which is preliminary data.</text>
</comment>
<sequence length="708" mass="81337">MFHYPEARRDETAVENFFGTTVTDPYRWLEDPDSPETARFVEEQNAITKPYLESCPVRSHIKNRLTQLWNYPKYSCPYRHGNKYYFYQNTGLQNHNVMYMQDTLYSEPQVFLDPNTFSKDGTVSLSRTRFSDNGNILSYGVSRSGSDWFTIRFKEVSTGKVFPEELKYVKYSRMTWTHDNKGIFYAKYPGKIKKPDGTEVLCNEHQKLFYHRVGTSQDKDVMCVEFPHEPLWRIGAEVSDCGRWLVVTPQQDCSLNMILVCDLHNLPNGQITGPLNLYHVVGKMEADYEYITNDGADLIFRTSRGAPNYRLIKINILNPAPENWKALIQGHPRNVLDWAAPIRNDKLVLCYIYDVKSMLQLCDMRTGQWLYTFPLDVGTITGFSGKKKNTEMFYQFTSFLNPGIIYHCDLTQNTFQPTVYREITLKDFNPTAYETQQVVYTSWDGTGVPMFIVYRRGIILNKTRPCLLYGYGGFNVSIQPTFCVVRLVFMQHFDGVLAIPNIRGGGEYGEAWHNAGRLYFKQNTFNDFHAAAEFLVAQGYTCKEKLIIQGGSNGGLLIAACINQRPDLYGAALCQVGVLDMLRYHKFTIGHAWVSDYGNPEDPREFPFLFAYSPLHNIRPPDEQRMQYPPTLLLTADHDDRVMPLHSLKFIAALQHAVRGNHRQTNPLLIRVETKAGHGGGKPTSKLIDENTDMLCFVVQSLGLEFYK</sequence>
<keyword evidence="8 10" id="KW-0720">Serine protease</keyword>
<dbReference type="PANTHER" id="PTHR42881:SF2">
    <property type="entry name" value="PROLYL ENDOPEPTIDASE"/>
    <property type="match status" value="1"/>
</dbReference>
<dbReference type="SUPFAM" id="SSF53474">
    <property type="entry name" value="alpha/beta-Hydrolases"/>
    <property type="match status" value="1"/>
</dbReference>
<dbReference type="EMBL" id="JAZDUA010000053">
    <property type="protein sequence ID" value="KAK7870743.1"/>
    <property type="molecule type" value="Genomic_DNA"/>
</dbReference>
<feature type="domain" description="Peptidase S9A N-terminal" evidence="12">
    <location>
        <begin position="5"/>
        <end position="418"/>
    </location>
</feature>
<comment type="similarity">
    <text evidence="3 10">Belongs to the peptidase S9A family.</text>
</comment>
<evidence type="ECO:0000313" key="14">
    <source>
        <dbReference type="Proteomes" id="UP001378592"/>
    </source>
</evidence>
<evidence type="ECO:0000259" key="11">
    <source>
        <dbReference type="Pfam" id="PF00326"/>
    </source>
</evidence>
<dbReference type="Proteomes" id="UP001378592">
    <property type="component" value="Unassembled WGS sequence"/>
</dbReference>
<dbReference type="InterPro" id="IPR002470">
    <property type="entry name" value="Peptidase_S9A"/>
</dbReference>
<evidence type="ECO:0000256" key="5">
    <source>
        <dbReference type="ARBA" id="ARBA00022490"/>
    </source>
</evidence>
<dbReference type="FunFam" id="3.40.50.1820:FF:000005">
    <property type="entry name" value="Prolyl endopeptidase"/>
    <property type="match status" value="1"/>
</dbReference>
<protein>
    <recommendedName>
        <fullName evidence="4 10">Prolyl endopeptidase</fullName>
        <ecNumber evidence="10">3.4.21.-</ecNumber>
    </recommendedName>
</protein>
<organism evidence="13 14">
    <name type="scientific">Gryllus longicercus</name>
    <dbReference type="NCBI Taxonomy" id="2509291"/>
    <lineage>
        <taxon>Eukaryota</taxon>
        <taxon>Metazoa</taxon>
        <taxon>Ecdysozoa</taxon>
        <taxon>Arthropoda</taxon>
        <taxon>Hexapoda</taxon>
        <taxon>Insecta</taxon>
        <taxon>Pterygota</taxon>
        <taxon>Neoptera</taxon>
        <taxon>Polyneoptera</taxon>
        <taxon>Orthoptera</taxon>
        <taxon>Ensifera</taxon>
        <taxon>Gryllidea</taxon>
        <taxon>Grylloidea</taxon>
        <taxon>Gryllidae</taxon>
        <taxon>Gryllinae</taxon>
        <taxon>Gryllus</taxon>
    </lineage>
</organism>
<proteinExistence type="inferred from homology"/>
<evidence type="ECO:0000256" key="7">
    <source>
        <dbReference type="ARBA" id="ARBA00022801"/>
    </source>
</evidence>
<reference evidence="13 14" key="1">
    <citation type="submission" date="2024-03" db="EMBL/GenBank/DDBJ databases">
        <title>The genome assembly and annotation of the cricket Gryllus longicercus Weissman &amp; Gray.</title>
        <authorList>
            <person name="Szrajer S."/>
            <person name="Gray D."/>
            <person name="Ylla G."/>
        </authorList>
    </citation>
    <scope>NUCLEOTIDE SEQUENCE [LARGE SCALE GENOMIC DNA]</scope>
    <source>
        <strain evidence="13">DAG 2021-001</strain>
        <tissue evidence="13">Whole body minus gut</tissue>
    </source>
</reference>
<dbReference type="InterPro" id="IPR029058">
    <property type="entry name" value="AB_hydrolase_fold"/>
</dbReference>
<dbReference type="FunFam" id="3.40.50.1820:FF:000275">
    <property type="entry name" value="Prolyl endopeptidase"/>
    <property type="match status" value="1"/>
</dbReference>
<accession>A0AAN9VUZ7</accession>
<keyword evidence="5" id="KW-0963">Cytoplasm</keyword>
<dbReference type="Pfam" id="PF00326">
    <property type="entry name" value="Peptidase_S9"/>
    <property type="match status" value="1"/>
</dbReference>
<comment type="catalytic activity">
    <reaction evidence="1">
        <text>Hydrolysis of Pro-|-Xaa &gt;&gt; Ala-|-Xaa in oligopeptides.</text>
        <dbReference type="EC" id="3.4.21.26"/>
    </reaction>
</comment>
<dbReference type="FunFam" id="2.130.10.120:FF:000001">
    <property type="entry name" value="Prolyl endopeptidase"/>
    <property type="match status" value="1"/>
</dbReference>
<evidence type="ECO:0000256" key="2">
    <source>
        <dbReference type="ARBA" id="ARBA00004496"/>
    </source>
</evidence>
<dbReference type="InterPro" id="IPR023302">
    <property type="entry name" value="Pept_S9A_N"/>
</dbReference>
<evidence type="ECO:0000256" key="6">
    <source>
        <dbReference type="ARBA" id="ARBA00022670"/>
    </source>
</evidence>
<dbReference type="SUPFAM" id="SSF50993">
    <property type="entry name" value="Peptidase/esterase 'gauge' domain"/>
    <property type="match status" value="1"/>
</dbReference>
<keyword evidence="7 10" id="KW-0378">Hydrolase</keyword>
<evidence type="ECO:0000256" key="8">
    <source>
        <dbReference type="ARBA" id="ARBA00022825"/>
    </source>
</evidence>
<keyword evidence="9" id="KW-0007">Acetylation</keyword>
<dbReference type="PRINTS" id="PR00862">
    <property type="entry name" value="PROLIGOPTASE"/>
</dbReference>
<dbReference type="GO" id="GO:0070012">
    <property type="term" value="F:oligopeptidase activity"/>
    <property type="evidence" value="ECO:0007669"/>
    <property type="project" value="TreeGrafter"/>
</dbReference>
<dbReference type="Gene3D" id="2.130.10.120">
    <property type="entry name" value="Prolyl oligopeptidase, N-terminal domain"/>
    <property type="match status" value="1"/>
</dbReference>
<dbReference type="GO" id="GO:0005829">
    <property type="term" value="C:cytosol"/>
    <property type="evidence" value="ECO:0007669"/>
    <property type="project" value="TreeGrafter"/>
</dbReference>
<feature type="domain" description="Peptidase S9 prolyl oligopeptidase catalytic" evidence="11">
    <location>
        <begin position="486"/>
        <end position="703"/>
    </location>
</feature>
<evidence type="ECO:0000259" key="12">
    <source>
        <dbReference type="Pfam" id="PF02897"/>
    </source>
</evidence>
<keyword evidence="14" id="KW-1185">Reference proteome</keyword>
<dbReference type="AlphaFoldDB" id="A0AAN9VUZ7"/>
<evidence type="ECO:0000256" key="4">
    <source>
        <dbReference type="ARBA" id="ARBA00016310"/>
    </source>
</evidence>
<evidence type="ECO:0000256" key="9">
    <source>
        <dbReference type="ARBA" id="ARBA00022990"/>
    </source>
</evidence>
<gene>
    <name evidence="13" type="ORF">R5R35_009893</name>
</gene>